<protein>
    <submittedName>
        <fullName evidence="1">Uncharacterized protein</fullName>
    </submittedName>
</protein>
<keyword evidence="2" id="KW-1185">Reference proteome</keyword>
<organism evidence="1 2">
    <name type="scientific">Caerostris darwini</name>
    <dbReference type="NCBI Taxonomy" id="1538125"/>
    <lineage>
        <taxon>Eukaryota</taxon>
        <taxon>Metazoa</taxon>
        <taxon>Ecdysozoa</taxon>
        <taxon>Arthropoda</taxon>
        <taxon>Chelicerata</taxon>
        <taxon>Arachnida</taxon>
        <taxon>Araneae</taxon>
        <taxon>Araneomorphae</taxon>
        <taxon>Entelegynae</taxon>
        <taxon>Araneoidea</taxon>
        <taxon>Araneidae</taxon>
        <taxon>Caerostris</taxon>
    </lineage>
</organism>
<gene>
    <name evidence="1" type="ORF">CDAR_9141</name>
</gene>
<name>A0AAV4UY86_9ARAC</name>
<dbReference type="EMBL" id="BPLQ01012117">
    <property type="protein sequence ID" value="GIY62686.1"/>
    <property type="molecule type" value="Genomic_DNA"/>
</dbReference>
<accession>A0AAV4UY86</accession>
<proteinExistence type="predicted"/>
<comment type="caution">
    <text evidence="1">The sequence shown here is derived from an EMBL/GenBank/DDBJ whole genome shotgun (WGS) entry which is preliminary data.</text>
</comment>
<evidence type="ECO:0000313" key="1">
    <source>
        <dbReference type="EMBL" id="GIY62686.1"/>
    </source>
</evidence>
<dbReference type="AlphaFoldDB" id="A0AAV4UY86"/>
<evidence type="ECO:0000313" key="2">
    <source>
        <dbReference type="Proteomes" id="UP001054837"/>
    </source>
</evidence>
<reference evidence="1 2" key="1">
    <citation type="submission" date="2021-06" db="EMBL/GenBank/DDBJ databases">
        <title>Caerostris darwini draft genome.</title>
        <authorList>
            <person name="Kono N."/>
            <person name="Arakawa K."/>
        </authorList>
    </citation>
    <scope>NUCLEOTIDE SEQUENCE [LARGE SCALE GENOMIC DNA]</scope>
</reference>
<sequence length="114" mass="13040">MSFASLHDHLHPFRGISFHNIRNFFTHSQYFLYLIENITSSTSAAVPISSRTSPYSLLGSFINSFIINYSKCEVKKFPPSSGPWTFCGSLSSPAYPKCYYILHTPIFFQILFEP</sequence>
<dbReference type="Proteomes" id="UP001054837">
    <property type="component" value="Unassembled WGS sequence"/>
</dbReference>